<accession>A0A7Y9I4Y3</accession>
<evidence type="ECO:0000256" key="1">
    <source>
        <dbReference type="SAM" id="Phobius"/>
    </source>
</evidence>
<name>A0A7Y9I4Y3_9ACTN</name>
<dbReference type="InterPro" id="IPR025339">
    <property type="entry name" value="DUF4245"/>
</dbReference>
<keyword evidence="1" id="KW-0472">Membrane</keyword>
<evidence type="ECO:0008006" key="4">
    <source>
        <dbReference type="Google" id="ProtNLM"/>
    </source>
</evidence>
<keyword evidence="1" id="KW-0812">Transmembrane</keyword>
<dbReference type="RefSeq" id="WP_179749737.1">
    <property type="nucleotide sequence ID" value="NZ_JACCBU010000001.1"/>
</dbReference>
<gene>
    <name evidence="2" type="ORF">BKA15_001682</name>
</gene>
<feature type="transmembrane region" description="Helical" evidence="1">
    <location>
        <begin position="12"/>
        <end position="31"/>
    </location>
</feature>
<sequence length="178" mass="19342">MARQKRPASAGDMIRSLLIILVPLLIISFLFTRNVDDHPVEAIDPVPVLTQARAEAPYPVLAPANLPADWIATRVAWEPEGHDGVPPRQLWQIGYLSPERIYLAVNQSPDTDALVGPQTREGLPDGVSKLGDTAWERRVSADGRTRSLVLITKEVSTVIVGDTDYAVLEAFAGTLQAG</sequence>
<keyword evidence="1" id="KW-1133">Transmembrane helix</keyword>
<evidence type="ECO:0000313" key="2">
    <source>
        <dbReference type="EMBL" id="NYE70353.1"/>
    </source>
</evidence>
<organism evidence="2 3">
    <name type="scientific">Microlunatus parietis</name>
    <dbReference type="NCBI Taxonomy" id="682979"/>
    <lineage>
        <taxon>Bacteria</taxon>
        <taxon>Bacillati</taxon>
        <taxon>Actinomycetota</taxon>
        <taxon>Actinomycetes</taxon>
        <taxon>Propionibacteriales</taxon>
        <taxon>Propionibacteriaceae</taxon>
        <taxon>Microlunatus</taxon>
    </lineage>
</organism>
<comment type="caution">
    <text evidence="2">The sequence shown here is derived from an EMBL/GenBank/DDBJ whole genome shotgun (WGS) entry which is preliminary data.</text>
</comment>
<reference evidence="2 3" key="1">
    <citation type="submission" date="2020-07" db="EMBL/GenBank/DDBJ databases">
        <title>Sequencing the genomes of 1000 actinobacteria strains.</title>
        <authorList>
            <person name="Klenk H.-P."/>
        </authorList>
    </citation>
    <scope>NUCLEOTIDE SEQUENCE [LARGE SCALE GENOMIC DNA]</scope>
    <source>
        <strain evidence="2 3">DSM 22083</strain>
    </source>
</reference>
<protein>
    <recommendedName>
        <fullName evidence="4">DUF4245 domain-containing protein</fullName>
    </recommendedName>
</protein>
<dbReference type="Pfam" id="PF14030">
    <property type="entry name" value="DUF4245"/>
    <property type="match status" value="1"/>
</dbReference>
<evidence type="ECO:0000313" key="3">
    <source>
        <dbReference type="Proteomes" id="UP000569914"/>
    </source>
</evidence>
<proteinExistence type="predicted"/>
<keyword evidence="3" id="KW-1185">Reference proteome</keyword>
<dbReference type="EMBL" id="JACCBU010000001">
    <property type="protein sequence ID" value="NYE70353.1"/>
    <property type="molecule type" value="Genomic_DNA"/>
</dbReference>
<dbReference type="Proteomes" id="UP000569914">
    <property type="component" value="Unassembled WGS sequence"/>
</dbReference>
<dbReference type="AlphaFoldDB" id="A0A7Y9I4Y3"/>